<dbReference type="Proteomes" id="UP000019471">
    <property type="component" value="Unassembled WGS sequence"/>
</dbReference>
<dbReference type="GO" id="GO:0020037">
    <property type="term" value="F:heme binding"/>
    <property type="evidence" value="ECO:0007669"/>
    <property type="project" value="InterPro"/>
</dbReference>
<name>W9X028_9EURO</name>
<dbReference type="GeneID" id="19188312"/>
<dbReference type="InterPro" id="IPR036396">
    <property type="entry name" value="Cyt_P450_sf"/>
</dbReference>
<dbReference type="GO" id="GO:0004497">
    <property type="term" value="F:monooxygenase activity"/>
    <property type="evidence" value="ECO:0007669"/>
    <property type="project" value="UniProtKB-KW"/>
</dbReference>
<dbReference type="GO" id="GO:0016705">
    <property type="term" value="F:oxidoreductase activity, acting on paired donors, with incorporation or reduction of molecular oxygen"/>
    <property type="evidence" value="ECO:0007669"/>
    <property type="project" value="InterPro"/>
</dbReference>
<keyword evidence="3 4" id="KW-0408">Iron</keyword>
<keyword evidence="2 4" id="KW-0560">Oxidoreductase</keyword>
<dbReference type="Gene3D" id="1.10.630.10">
    <property type="entry name" value="Cytochrome P450"/>
    <property type="match status" value="1"/>
</dbReference>
<comment type="caution">
    <text evidence="5">The sequence shown here is derived from an EMBL/GenBank/DDBJ whole genome shotgun (WGS) entry which is preliminary data.</text>
</comment>
<dbReference type="HOGENOM" id="CLU_2757586_0_0_1"/>
<evidence type="ECO:0000256" key="2">
    <source>
        <dbReference type="ARBA" id="ARBA00023002"/>
    </source>
</evidence>
<proteinExistence type="inferred from homology"/>
<comment type="similarity">
    <text evidence="4">Belongs to the cytochrome P450 family.</text>
</comment>
<keyword evidence="4" id="KW-0349">Heme</keyword>
<evidence type="ECO:0000256" key="4">
    <source>
        <dbReference type="RuleBase" id="RU000461"/>
    </source>
</evidence>
<sequence length="70" mass="8275">MDRCMFHFGAGTKTCLGKNISLSELHKLISALLRDFKLELATKESWKMYRFFFNTQKGLLVRFQRRNIST</sequence>
<evidence type="ECO:0000313" key="5">
    <source>
        <dbReference type="EMBL" id="EXJ73822.1"/>
    </source>
</evidence>
<protein>
    <recommendedName>
        <fullName evidence="7">Cytochrome P450 oxidoreductase</fullName>
    </recommendedName>
</protein>
<dbReference type="EMBL" id="AMGX01000004">
    <property type="protein sequence ID" value="EXJ73822.1"/>
    <property type="molecule type" value="Genomic_DNA"/>
</dbReference>
<evidence type="ECO:0008006" key="7">
    <source>
        <dbReference type="Google" id="ProtNLM"/>
    </source>
</evidence>
<evidence type="ECO:0000256" key="3">
    <source>
        <dbReference type="ARBA" id="ARBA00023004"/>
    </source>
</evidence>
<dbReference type="AlphaFoldDB" id="W9X028"/>
<dbReference type="InterPro" id="IPR001128">
    <property type="entry name" value="Cyt_P450"/>
</dbReference>
<keyword evidence="4" id="KW-0503">Monooxygenase</keyword>
<dbReference type="InterPro" id="IPR017972">
    <property type="entry name" value="Cyt_P450_CS"/>
</dbReference>
<keyword evidence="1 4" id="KW-0479">Metal-binding</keyword>
<organism evidence="5 6">
    <name type="scientific">Cladophialophora psammophila CBS 110553</name>
    <dbReference type="NCBI Taxonomy" id="1182543"/>
    <lineage>
        <taxon>Eukaryota</taxon>
        <taxon>Fungi</taxon>
        <taxon>Dikarya</taxon>
        <taxon>Ascomycota</taxon>
        <taxon>Pezizomycotina</taxon>
        <taxon>Eurotiomycetes</taxon>
        <taxon>Chaetothyriomycetidae</taxon>
        <taxon>Chaetothyriales</taxon>
        <taxon>Herpotrichiellaceae</taxon>
        <taxon>Cladophialophora</taxon>
    </lineage>
</organism>
<reference evidence="5 6" key="1">
    <citation type="submission" date="2013-03" db="EMBL/GenBank/DDBJ databases">
        <title>The Genome Sequence of Cladophialophora psammophila CBS 110553.</title>
        <authorList>
            <consortium name="The Broad Institute Genomics Platform"/>
            <person name="Cuomo C."/>
            <person name="de Hoog S."/>
            <person name="Gorbushina A."/>
            <person name="Walker B."/>
            <person name="Young S.K."/>
            <person name="Zeng Q."/>
            <person name="Gargeya S."/>
            <person name="Fitzgerald M."/>
            <person name="Haas B."/>
            <person name="Abouelleil A."/>
            <person name="Allen A.W."/>
            <person name="Alvarado L."/>
            <person name="Arachchi H.M."/>
            <person name="Berlin A.M."/>
            <person name="Chapman S.B."/>
            <person name="Gainer-Dewar J."/>
            <person name="Goldberg J."/>
            <person name="Griggs A."/>
            <person name="Gujja S."/>
            <person name="Hansen M."/>
            <person name="Howarth C."/>
            <person name="Imamovic A."/>
            <person name="Ireland A."/>
            <person name="Larimer J."/>
            <person name="McCowan C."/>
            <person name="Murphy C."/>
            <person name="Pearson M."/>
            <person name="Poon T.W."/>
            <person name="Priest M."/>
            <person name="Roberts A."/>
            <person name="Saif S."/>
            <person name="Shea T."/>
            <person name="Sisk P."/>
            <person name="Sykes S."/>
            <person name="Wortman J."/>
            <person name="Nusbaum C."/>
            <person name="Birren B."/>
        </authorList>
    </citation>
    <scope>NUCLEOTIDE SEQUENCE [LARGE SCALE GENOMIC DNA]</scope>
    <source>
        <strain evidence="5 6">CBS 110553</strain>
    </source>
</reference>
<evidence type="ECO:0000313" key="6">
    <source>
        <dbReference type="Proteomes" id="UP000019471"/>
    </source>
</evidence>
<dbReference type="STRING" id="1182543.W9X028"/>
<gene>
    <name evidence="5" type="ORF">A1O5_03584</name>
</gene>
<dbReference type="RefSeq" id="XP_007742385.1">
    <property type="nucleotide sequence ID" value="XM_007744195.1"/>
</dbReference>
<dbReference type="SUPFAM" id="SSF48264">
    <property type="entry name" value="Cytochrome P450"/>
    <property type="match status" value="1"/>
</dbReference>
<evidence type="ECO:0000256" key="1">
    <source>
        <dbReference type="ARBA" id="ARBA00022723"/>
    </source>
</evidence>
<dbReference type="OrthoDB" id="3934656at2759"/>
<dbReference type="GO" id="GO:0005506">
    <property type="term" value="F:iron ion binding"/>
    <property type="evidence" value="ECO:0007669"/>
    <property type="project" value="InterPro"/>
</dbReference>
<dbReference type="PROSITE" id="PS00086">
    <property type="entry name" value="CYTOCHROME_P450"/>
    <property type="match status" value="1"/>
</dbReference>
<dbReference type="Pfam" id="PF00067">
    <property type="entry name" value="p450"/>
    <property type="match status" value="1"/>
</dbReference>
<keyword evidence="6" id="KW-1185">Reference proteome</keyword>
<accession>W9X028</accession>